<name>A0A5C6BGG0_9BACT</name>
<dbReference type="AlphaFoldDB" id="A0A5C6BGG0"/>
<organism evidence="1 2">
    <name type="scientific">Allorhodopirellula heiligendammensis</name>
    <dbReference type="NCBI Taxonomy" id="2714739"/>
    <lineage>
        <taxon>Bacteria</taxon>
        <taxon>Pseudomonadati</taxon>
        <taxon>Planctomycetota</taxon>
        <taxon>Planctomycetia</taxon>
        <taxon>Pirellulales</taxon>
        <taxon>Pirellulaceae</taxon>
        <taxon>Allorhodopirellula</taxon>
    </lineage>
</organism>
<protein>
    <recommendedName>
        <fullName evidence="3">DUF3419 family protein</fullName>
    </recommendedName>
</protein>
<dbReference type="SUPFAM" id="SSF53335">
    <property type="entry name" value="S-adenosyl-L-methionine-dependent methyltransferases"/>
    <property type="match status" value="1"/>
</dbReference>
<dbReference type="RefSeq" id="WP_146409440.1">
    <property type="nucleotide sequence ID" value="NZ_SJPU01000003.1"/>
</dbReference>
<dbReference type="Gene3D" id="3.40.50.150">
    <property type="entry name" value="Vaccinia Virus protein VP39"/>
    <property type="match status" value="1"/>
</dbReference>
<proteinExistence type="predicted"/>
<reference evidence="1 2" key="1">
    <citation type="journal article" date="2020" name="Antonie Van Leeuwenhoek">
        <title>Rhodopirellula heiligendammensis sp. nov., Rhodopirellula pilleata sp. nov., and Rhodopirellula solitaria sp. nov. isolated from natural or artificial marine surfaces in Northern Germany and California, USA, and emended description of the genus Rhodopirellula.</title>
        <authorList>
            <person name="Kallscheuer N."/>
            <person name="Wiegand S."/>
            <person name="Jogler M."/>
            <person name="Boedeker C."/>
            <person name="Peeters S.H."/>
            <person name="Rast P."/>
            <person name="Heuer A."/>
            <person name="Jetten M.S.M."/>
            <person name="Rohde M."/>
            <person name="Jogler C."/>
        </authorList>
    </citation>
    <scope>NUCLEOTIDE SEQUENCE [LARGE SCALE GENOMIC DNA]</scope>
    <source>
        <strain evidence="1 2">Poly21</strain>
    </source>
</reference>
<dbReference type="EMBL" id="SJPU01000003">
    <property type="protein sequence ID" value="TWU11138.1"/>
    <property type="molecule type" value="Genomic_DNA"/>
</dbReference>
<evidence type="ECO:0000313" key="1">
    <source>
        <dbReference type="EMBL" id="TWU11138.1"/>
    </source>
</evidence>
<dbReference type="OrthoDB" id="267704at2"/>
<dbReference type="InterPro" id="IPR029063">
    <property type="entry name" value="SAM-dependent_MTases_sf"/>
</dbReference>
<dbReference type="Pfam" id="PF11899">
    <property type="entry name" value="DUF3419"/>
    <property type="match status" value="1"/>
</dbReference>
<gene>
    <name evidence="1" type="ORF">Poly21_50450</name>
</gene>
<keyword evidence="2" id="KW-1185">Reference proteome</keyword>
<comment type="caution">
    <text evidence="1">The sequence shown here is derived from an EMBL/GenBank/DDBJ whole genome shotgun (WGS) entry which is preliminary data.</text>
</comment>
<evidence type="ECO:0008006" key="3">
    <source>
        <dbReference type="Google" id="ProtNLM"/>
    </source>
</evidence>
<accession>A0A5C6BGG0</accession>
<sequence>MWYPEDECRESDDWVAATAQLPIAFAQVREDPAIDLELVRRLRQPARILMVASGGDTACHLATMPLGELHLVDVNLSQLNLARFKLHLMRTETTQRRLELLGHRPLAANQRLQAMQLHFAELEFPTDSLGPIELLARYGADHCGRYEWLFARMRDLLRKQQPQIERLMHLDDPIEQSRLIEDGTELASAIQDAFVQVMDLQRLIQIFGEGATANRAQSFAGHFFRQTRDVLRRQAASKNPFLHQIFLGSFLNSLWEWHPESPNTETSKICFTHAAMDRVLAELPDRSYDFVHLSNILDWCDPADANKMLVDARRCLAINGLVVIRQLNSRLDIRKMPSGFKWLGHDSDRLHQLDRSFFYRHLHVGQKT</sequence>
<evidence type="ECO:0000313" key="2">
    <source>
        <dbReference type="Proteomes" id="UP000319908"/>
    </source>
</evidence>
<dbReference type="InterPro" id="IPR021829">
    <property type="entry name" value="DUF3419"/>
</dbReference>
<dbReference type="Proteomes" id="UP000319908">
    <property type="component" value="Unassembled WGS sequence"/>
</dbReference>